<proteinExistence type="predicted"/>
<dbReference type="AlphaFoldDB" id="A0A5E7RP72"/>
<dbReference type="RefSeq" id="WP_150769902.1">
    <property type="nucleotide sequence ID" value="NZ_CABVIY010000002.1"/>
</dbReference>
<evidence type="ECO:0000313" key="1">
    <source>
        <dbReference type="EMBL" id="VVP75490.1"/>
    </source>
</evidence>
<organism evidence="1 2">
    <name type="scientific">Pseudomonas fluorescens</name>
    <dbReference type="NCBI Taxonomy" id="294"/>
    <lineage>
        <taxon>Bacteria</taxon>
        <taxon>Pseudomonadati</taxon>
        <taxon>Pseudomonadota</taxon>
        <taxon>Gammaproteobacteria</taxon>
        <taxon>Pseudomonadales</taxon>
        <taxon>Pseudomonadaceae</taxon>
        <taxon>Pseudomonas</taxon>
    </lineage>
</organism>
<dbReference type="EMBL" id="CABVIY010000002">
    <property type="protein sequence ID" value="VVP75490.1"/>
    <property type="molecule type" value="Genomic_DNA"/>
</dbReference>
<dbReference type="Proteomes" id="UP000326611">
    <property type="component" value="Unassembled WGS sequence"/>
</dbReference>
<name>A0A5E7RP72_PSEFL</name>
<dbReference type="OrthoDB" id="7027407at2"/>
<evidence type="ECO:0000313" key="2">
    <source>
        <dbReference type="Proteomes" id="UP000326611"/>
    </source>
</evidence>
<gene>
    <name evidence="1" type="ORF">PS918_01795</name>
</gene>
<sequence length="316" mass="33399">MNELNAPTAAHLSVLANLSDAALLAPLSIGDVEPAEALPMFPVQAPAPVAPLPSLEELLAEAESVFTAETAQDLYRRTLTVGGVHPSETVSTKLAGNGQKLSDALRNVVGETLKTPDDLRYAMRVFAAHAVNSLIGNRRDELMIREAEAAKAVHNEWEQKVLVAARGEVAAIQASGKLSAEEFEFLLELVDGNKAGMAQNLAGPDVDVPALVAGRGTDWRSIANSWAGACKSRGAVTFEAGADAAGPRSFCIEVQPEAGWVLMTHVDQQWIPIEASADGTARAISTREQAMLVRSLSAKPAPYFGVVFADKLRGAV</sequence>
<protein>
    <submittedName>
        <fullName evidence="1">Uncharacterized protein</fullName>
    </submittedName>
</protein>
<accession>A0A5E7RP72</accession>
<reference evidence="1 2" key="1">
    <citation type="submission" date="2019-09" db="EMBL/GenBank/DDBJ databases">
        <authorList>
            <person name="Chandra G."/>
            <person name="Truman W A."/>
        </authorList>
    </citation>
    <scope>NUCLEOTIDE SEQUENCE [LARGE SCALE GENOMIC DNA]</scope>
    <source>
        <strain evidence="1">PS918</strain>
    </source>
</reference>